<dbReference type="EMBL" id="AAMD01000111">
    <property type="protein sequence ID" value="EAU64585.1"/>
    <property type="molecule type" value="Genomic_DNA"/>
</dbReference>
<evidence type="ECO:0000313" key="1">
    <source>
        <dbReference type="EMBL" id="EAU64585.1"/>
    </source>
</evidence>
<gene>
    <name evidence="1" type="ORF">STIAU_8132</name>
</gene>
<evidence type="ECO:0000313" key="2">
    <source>
        <dbReference type="Proteomes" id="UP000032702"/>
    </source>
</evidence>
<name>Q08VQ9_STIAD</name>
<protein>
    <submittedName>
        <fullName evidence="1">Uncharacterized protein</fullName>
    </submittedName>
</protein>
<dbReference type="Proteomes" id="UP000032702">
    <property type="component" value="Unassembled WGS sequence"/>
</dbReference>
<organism evidence="1 2">
    <name type="scientific">Stigmatella aurantiaca (strain DW4/3-1)</name>
    <dbReference type="NCBI Taxonomy" id="378806"/>
    <lineage>
        <taxon>Bacteria</taxon>
        <taxon>Pseudomonadati</taxon>
        <taxon>Myxococcota</taxon>
        <taxon>Myxococcia</taxon>
        <taxon>Myxococcales</taxon>
        <taxon>Cystobacterineae</taxon>
        <taxon>Archangiaceae</taxon>
        <taxon>Stigmatella</taxon>
    </lineage>
</organism>
<proteinExistence type="predicted"/>
<comment type="caution">
    <text evidence="1">The sequence shown here is derived from an EMBL/GenBank/DDBJ whole genome shotgun (WGS) entry which is preliminary data.</text>
</comment>
<sequence>MDVQRLVEHAHPGGRHHARVCGDHHHPCLLEEALLHGVLHQPAAALPRQHVVRDEQVGWMDPKLGEPFFRRADGDDLIALGFQQRVQAFADVFVVLDHKDPRSTDGVQDDVLP</sequence>
<dbReference type="AlphaFoldDB" id="Q08VQ9"/>
<accession>Q08VQ9</accession>
<reference evidence="1 2" key="1">
    <citation type="submission" date="2006-04" db="EMBL/GenBank/DDBJ databases">
        <authorList>
            <person name="Nierman W.C."/>
        </authorList>
    </citation>
    <scope>NUCLEOTIDE SEQUENCE [LARGE SCALE GENOMIC DNA]</scope>
    <source>
        <strain evidence="1 2">DW4/3-1</strain>
    </source>
</reference>